<proteinExistence type="predicted"/>
<dbReference type="Pfam" id="PF00326">
    <property type="entry name" value="Peptidase_S9"/>
    <property type="match status" value="1"/>
</dbReference>
<dbReference type="InterPro" id="IPR050955">
    <property type="entry name" value="Plant_Biomass_Hydrol_Est"/>
</dbReference>
<protein>
    <recommendedName>
        <fullName evidence="3">Peptidase S9 prolyl oligopeptidase catalytic domain-containing protein</fullName>
    </recommendedName>
</protein>
<evidence type="ECO:0000259" key="3">
    <source>
        <dbReference type="Pfam" id="PF00326"/>
    </source>
</evidence>
<dbReference type="AlphaFoldDB" id="A0A9P4MR47"/>
<dbReference type="Proteomes" id="UP000799439">
    <property type="component" value="Unassembled WGS sequence"/>
</dbReference>
<sequence>MFGSVGPTICLLLSLVTSTQGISSVTEHPILSLSTEWEVLGPFQIGTRVEATWGADPLERFGGFRKLAFASNVTFTSSLGSGAFVRWSRSVDGKITQTQNYTEADLNFRFNEVDWTELQRVYGWAALQYQAWTRGHILVGGNSPRTVLLSIKNVIEFYIDGQHYFGGDMYAFGKAPVVLKLSPGQHRLDIRLIRDVRAMGGIGDPAISISVQARLSSSQLHIDGEQSLFPDVVGRRLSSPFASIVVRNDDENSVEITGITANDDSGAVIVESSDLPRSVMAGQTRSLPLRITCTSDCPYHIQVELQVKRVTKDGTCYNIKTPVVLLKVRSEDEPFKLTYQQSTGTVGYTMLKLPSLRAGDGCHTYRPRLPIMLLLHGAGVEADNAEHTHSLDDAGQLCSFVLFPTGGSPWSGDDWHQYGFTHIESAVNAAAEWARDAEWKGPQPDIHRLFVVGHSNGGQGTWYVLTHHPDLVMSAAPVSGYSSIQNYVPYCLWHPMDPAIRALLDGTLLSYRHELLLENLKDIPVLQQHGSADDNVPPYHSRLLRHLSGEVDADTTYNEVRDRGHWFDGVMTSDSLVDFYHTQLKDNSTRPPRRLPISVVTGRPLDTSSIDGIRIQALNIPGSLGRVSIDRDNTMGGCSIKTRNVAAFSLHGWDSRCKKLRVDANDIAQTSSSSSEHTLLRRGSDGVWVETRVLSGFDGAWVMGGPGGLDAILRTKKPVCLWRDSPDPAASHIALQISRNLHQYFGLDVEIVDKKVANATTIRIAIGGHSSSQHPLIDHAVPAASVEVLDIGSTPHFYSSEDGPIGAISLVPSTDEMAPADLVIWGSDPTGLGIAARLIPMLPGVGQPDFIVVDKQVMVKGAAGSLAMGFLVPNVTTEKLSWAASSNSFFT</sequence>
<dbReference type="InterPro" id="IPR001375">
    <property type="entry name" value="Peptidase_S9_cat"/>
</dbReference>
<name>A0A9P4MR47_9PEZI</name>
<dbReference type="InterPro" id="IPR029058">
    <property type="entry name" value="AB_hydrolase_fold"/>
</dbReference>
<dbReference type="EMBL" id="ML996082">
    <property type="protein sequence ID" value="KAF2156221.1"/>
    <property type="molecule type" value="Genomic_DNA"/>
</dbReference>
<evidence type="ECO:0000313" key="5">
    <source>
        <dbReference type="Proteomes" id="UP000799439"/>
    </source>
</evidence>
<dbReference type="OrthoDB" id="449091at2759"/>
<accession>A0A9P4MR47</accession>
<gene>
    <name evidence="4" type="ORF">K461DRAFT_221723</name>
</gene>
<feature type="chain" id="PRO_5040213050" description="Peptidase S9 prolyl oligopeptidase catalytic domain-containing protein" evidence="2">
    <location>
        <begin position="22"/>
        <end position="891"/>
    </location>
</feature>
<evidence type="ECO:0000256" key="2">
    <source>
        <dbReference type="SAM" id="SignalP"/>
    </source>
</evidence>
<keyword evidence="5" id="KW-1185">Reference proteome</keyword>
<feature type="signal peptide" evidence="2">
    <location>
        <begin position="1"/>
        <end position="21"/>
    </location>
</feature>
<dbReference type="SUPFAM" id="SSF53474">
    <property type="entry name" value="alpha/beta-Hydrolases"/>
    <property type="match status" value="1"/>
</dbReference>
<reference evidence="4" key="1">
    <citation type="journal article" date="2020" name="Stud. Mycol.">
        <title>101 Dothideomycetes genomes: a test case for predicting lifestyles and emergence of pathogens.</title>
        <authorList>
            <person name="Haridas S."/>
            <person name="Albert R."/>
            <person name="Binder M."/>
            <person name="Bloem J."/>
            <person name="Labutti K."/>
            <person name="Salamov A."/>
            <person name="Andreopoulos B."/>
            <person name="Baker S."/>
            <person name="Barry K."/>
            <person name="Bills G."/>
            <person name="Bluhm B."/>
            <person name="Cannon C."/>
            <person name="Castanera R."/>
            <person name="Culley D."/>
            <person name="Daum C."/>
            <person name="Ezra D."/>
            <person name="Gonzalez J."/>
            <person name="Henrissat B."/>
            <person name="Kuo A."/>
            <person name="Liang C."/>
            <person name="Lipzen A."/>
            <person name="Lutzoni F."/>
            <person name="Magnuson J."/>
            <person name="Mondo S."/>
            <person name="Nolan M."/>
            <person name="Ohm R."/>
            <person name="Pangilinan J."/>
            <person name="Park H.-J."/>
            <person name="Ramirez L."/>
            <person name="Alfaro M."/>
            <person name="Sun H."/>
            <person name="Tritt A."/>
            <person name="Yoshinaga Y."/>
            <person name="Zwiers L.-H."/>
            <person name="Turgeon B."/>
            <person name="Goodwin S."/>
            <person name="Spatafora J."/>
            <person name="Crous P."/>
            <person name="Grigoriev I."/>
        </authorList>
    </citation>
    <scope>NUCLEOTIDE SEQUENCE</scope>
    <source>
        <strain evidence="4">CBS 260.36</strain>
    </source>
</reference>
<feature type="domain" description="Peptidase S9 prolyl oligopeptidase catalytic" evidence="3">
    <location>
        <begin position="406"/>
        <end position="568"/>
    </location>
</feature>
<dbReference type="Gene3D" id="3.40.50.1820">
    <property type="entry name" value="alpha/beta hydrolase"/>
    <property type="match status" value="1"/>
</dbReference>
<dbReference type="GO" id="GO:0006508">
    <property type="term" value="P:proteolysis"/>
    <property type="evidence" value="ECO:0007669"/>
    <property type="project" value="InterPro"/>
</dbReference>
<keyword evidence="1 2" id="KW-0732">Signal</keyword>
<evidence type="ECO:0000313" key="4">
    <source>
        <dbReference type="EMBL" id="KAF2156221.1"/>
    </source>
</evidence>
<comment type="caution">
    <text evidence="4">The sequence shown here is derived from an EMBL/GenBank/DDBJ whole genome shotgun (WGS) entry which is preliminary data.</text>
</comment>
<dbReference type="PANTHER" id="PTHR43037">
    <property type="entry name" value="UNNAMED PRODUCT-RELATED"/>
    <property type="match status" value="1"/>
</dbReference>
<evidence type="ECO:0000256" key="1">
    <source>
        <dbReference type="ARBA" id="ARBA00022729"/>
    </source>
</evidence>
<dbReference type="GO" id="GO:0008236">
    <property type="term" value="F:serine-type peptidase activity"/>
    <property type="evidence" value="ECO:0007669"/>
    <property type="project" value="InterPro"/>
</dbReference>
<dbReference type="PANTHER" id="PTHR43037:SF4">
    <property type="entry name" value="PEPTIDASE S9 PROLYL OLIGOPEPTIDASE CATALYTIC DOMAIN-CONTAINING PROTEIN"/>
    <property type="match status" value="1"/>
</dbReference>
<organism evidence="4 5">
    <name type="scientific">Myriangium duriaei CBS 260.36</name>
    <dbReference type="NCBI Taxonomy" id="1168546"/>
    <lineage>
        <taxon>Eukaryota</taxon>
        <taxon>Fungi</taxon>
        <taxon>Dikarya</taxon>
        <taxon>Ascomycota</taxon>
        <taxon>Pezizomycotina</taxon>
        <taxon>Dothideomycetes</taxon>
        <taxon>Dothideomycetidae</taxon>
        <taxon>Myriangiales</taxon>
        <taxon>Myriangiaceae</taxon>
        <taxon>Myriangium</taxon>
    </lineage>
</organism>